<comment type="caution">
    <text evidence="2">The sequence shown here is derived from an EMBL/GenBank/DDBJ whole genome shotgun (WGS) entry which is preliminary data.</text>
</comment>
<dbReference type="EMBL" id="FJMZ01000003">
    <property type="protein sequence ID" value="CZQ83683.1"/>
    <property type="molecule type" value="Genomic_DNA"/>
</dbReference>
<dbReference type="EMBL" id="FOQC01000010">
    <property type="protein sequence ID" value="SFH70771.1"/>
    <property type="molecule type" value="Genomic_DNA"/>
</dbReference>
<reference evidence="1 3" key="1">
    <citation type="submission" date="2016-02" db="EMBL/GenBank/DDBJ databases">
        <authorList>
            <person name="Strepis N."/>
        </authorList>
    </citation>
    <scope>NUCLEOTIDE SEQUENCE [LARGE SCALE GENOMIC DNA]</scope>
    <source>
        <strain evidence="1">Trichococcus flocculiformis</strain>
    </source>
</reference>
<dbReference type="Proteomes" id="UP000199686">
    <property type="component" value="Unassembled WGS sequence"/>
</dbReference>
<gene>
    <name evidence="2" type="ORF">SAMN04488507_101046</name>
    <name evidence="1" type="ORF">TFLO_419</name>
</gene>
<keyword evidence="3" id="KW-1185">Reference proteome</keyword>
<protein>
    <submittedName>
        <fullName evidence="2">Uncharacterized protein</fullName>
    </submittedName>
</protein>
<accession>A0AB38BH32</accession>
<evidence type="ECO:0000313" key="4">
    <source>
        <dbReference type="Proteomes" id="UP000199686"/>
    </source>
</evidence>
<sequence>MKTYTAAYAKKKAKDFQKKHFTSCISILFLDKRTYRLFVFQGDRRVLAESGRLPQLEKAKNEALDTYLDAALLEMVVESGDVWLGGANG</sequence>
<evidence type="ECO:0000313" key="3">
    <source>
        <dbReference type="Proteomes" id="UP000195947"/>
    </source>
</evidence>
<name>A0AB38BH32_9LACT</name>
<dbReference type="AlphaFoldDB" id="A0AB38BH32"/>
<proteinExistence type="predicted"/>
<dbReference type="RefSeq" id="WP_086988147.1">
    <property type="nucleotide sequence ID" value="NZ_FJMZ01000003.1"/>
</dbReference>
<dbReference type="Proteomes" id="UP000195947">
    <property type="component" value="Unassembled WGS sequence"/>
</dbReference>
<evidence type="ECO:0000313" key="2">
    <source>
        <dbReference type="EMBL" id="SFH70771.1"/>
    </source>
</evidence>
<evidence type="ECO:0000313" key="1">
    <source>
        <dbReference type="EMBL" id="CZQ83683.1"/>
    </source>
</evidence>
<organism evidence="2 4">
    <name type="scientific">Trichococcus flocculiformis</name>
    <dbReference type="NCBI Taxonomy" id="82803"/>
    <lineage>
        <taxon>Bacteria</taxon>
        <taxon>Bacillati</taxon>
        <taxon>Bacillota</taxon>
        <taxon>Bacilli</taxon>
        <taxon>Lactobacillales</taxon>
        <taxon>Carnobacteriaceae</taxon>
        <taxon>Trichococcus</taxon>
    </lineage>
</organism>
<reference evidence="2 4" key="2">
    <citation type="submission" date="2016-10" db="EMBL/GenBank/DDBJ databases">
        <authorList>
            <person name="Varghese N."/>
            <person name="Submissions S."/>
        </authorList>
    </citation>
    <scope>NUCLEOTIDE SEQUENCE [LARGE SCALE GENOMIC DNA]</scope>
    <source>
        <strain evidence="2 4">DSM 2094</strain>
    </source>
</reference>